<dbReference type="SUPFAM" id="SSF51735">
    <property type="entry name" value="NAD(P)-binding Rossmann-fold domains"/>
    <property type="match status" value="1"/>
</dbReference>
<accession>A0ABR9ZI68</accession>
<name>A0ABR9ZI68_9CORY</name>
<feature type="site" description="Important for activity" evidence="8">
    <location>
        <position position="108"/>
    </location>
</feature>
<comment type="similarity">
    <text evidence="2 8 9">Belongs to the glutamyl-tRNA reductase family.</text>
</comment>
<dbReference type="Proteomes" id="UP000635902">
    <property type="component" value="Unassembled WGS sequence"/>
</dbReference>
<dbReference type="InterPro" id="IPR006151">
    <property type="entry name" value="Shikm_DH/Glu-tRNA_Rdtase"/>
</dbReference>
<dbReference type="EC" id="1.2.1.70" evidence="3 8"/>
<dbReference type="PANTHER" id="PTHR43013:SF1">
    <property type="entry name" value="GLUTAMYL-TRNA REDUCTASE"/>
    <property type="match status" value="1"/>
</dbReference>
<dbReference type="InterPro" id="IPR018214">
    <property type="entry name" value="GluRdtase_CS"/>
</dbReference>
<feature type="compositionally biased region" description="Polar residues" evidence="10">
    <location>
        <begin position="446"/>
        <end position="459"/>
    </location>
</feature>
<evidence type="ECO:0000259" key="13">
    <source>
        <dbReference type="Pfam" id="PF05201"/>
    </source>
</evidence>
<dbReference type="InterPro" id="IPR015896">
    <property type="entry name" value="4pyrrol_synth_GluRdtase_dimer"/>
</dbReference>
<dbReference type="RefSeq" id="WP_194555670.1">
    <property type="nucleotide sequence ID" value="NZ_JADKMY010000001.1"/>
</dbReference>
<dbReference type="PIRSF" id="PIRSF000445">
    <property type="entry name" value="4pyrrol_synth_GluRdtase"/>
    <property type="match status" value="1"/>
</dbReference>
<protein>
    <recommendedName>
        <fullName evidence="3 8">Glutamyl-tRNA reductase</fullName>
        <shortName evidence="8">GluTR</shortName>
        <ecNumber evidence="3 8">1.2.1.70</ecNumber>
    </recommendedName>
</protein>
<keyword evidence="6 8" id="KW-0627">Porphyrin biosynthesis</keyword>
<dbReference type="Gene3D" id="3.40.50.720">
    <property type="entry name" value="NAD(P)-binding Rossmann-like Domain"/>
    <property type="match status" value="1"/>
</dbReference>
<evidence type="ECO:0000259" key="11">
    <source>
        <dbReference type="Pfam" id="PF00745"/>
    </source>
</evidence>
<feature type="binding site" evidence="8">
    <location>
        <begin position="205"/>
        <end position="210"/>
    </location>
    <ligand>
        <name>NADP(+)</name>
        <dbReference type="ChEBI" id="CHEBI:58349"/>
    </ligand>
</feature>
<feature type="binding site" evidence="8">
    <location>
        <begin position="123"/>
        <end position="125"/>
    </location>
    <ligand>
        <name>substrate</name>
    </ligand>
</feature>
<dbReference type="InterPro" id="IPR015895">
    <property type="entry name" value="4pyrrol_synth_GluRdtase_N"/>
</dbReference>
<evidence type="ECO:0000256" key="2">
    <source>
        <dbReference type="ARBA" id="ARBA00005916"/>
    </source>
</evidence>
<feature type="domain" description="Glutamyl-tRNA reductase N-terminal" evidence="13">
    <location>
        <begin position="15"/>
        <end position="165"/>
    </location>
</feature>
<dbReference type="HAMAP" id="MF_00087">
    <property type="entry name" value="Glu_tRNA_reductase"/>
    <property type="match status" value="1"/>
</dbReference>
<dbReference type="NCBIfam" id="TIGR01035">
    <property type="entry name" value="hemA"/>
    <property type="match status" value="1"/>
</dbReference>
<dbReference type="PANTHER" id="PTHR43013">
    <property type="entry name" value="GLUTAMYL-TRNA REDUCTASE"/>
    <property type="match status" value="1"/>
</dbReference>
<evidence type="ECO:0000256" key="5">
    <source>
        <dbReference type="ARBA" id="ARBA00023002"/>
    </source>
</evidence>
<dbReference type="InterPro" id="IPR000343">
    <property type="entry name" value="4pyrrol_synth_GluRdtase"/>
</dbReference>
<gene>
    <name evidence="8" type="primary">hemA</name>
    <name evidence="14" type="ORF">IRY30_01670</name>
</gene>
<proteinExistence type="inferred from homology"/>
<comment type="miscellaneous">
    <text evidence="8">During catalysis, the active site Cys acts as a nucleophile attacking the alpha-carbonyl group of tRNA-bound glutamate with the formation of a thioester intermediate between enzyme and glutamate, and the concomitant release of tRNA(Glu). The thioester intermediate is finally reduced by direct hydride transfer from NADPH, to form the product GSA.</text>
</comment>
<comment type="function">
    <text evidence="8">Catalyzes the NADPH-dependent reduction of glutamyl-tRNA(Glu) to glutamate 1-semialdehyde (GSA).</text>
</comment>
<keyword evidence="4 8" id="KW-0521">NADP</keyword>
<evidence type="ECO:0000256" key="1">
    <source>
        <dbReference type="ARBA" id="ARBA00005059"/>
    </source>
</evidence>
<sequence length="466" mass="50094">MNVSAATGTAAVLLVGLSFRSAPVPVLEKVSLADSELPKLQMALLESDAISEALVLSTCNRMEFYTVANAFHSGLDHVVETIARFAELPAEDLEPHLYVHYSDSAAEHMLNVASGLDSMVVGEQQIIGQLRSAYQQSNDIGSVGRTLHDLTQRALHTGKRVHSETNIDTAGASMVSFSVDKALDRLGVDKKTENPMSGRRALIVGAGAMASLASTYLGKLGIEHVTVANRTLTRAENLATHAREAGVNADAVSLTEMPQLIGSVDIIVSATGAAGHVVLAEHVRASRDEHGAGERPLALVDLSMPRDIEQTTAEIPHVHLLNIEELTELAGEGVEDEDPARRIVGEELELFLEEQRLQTVIPTVKALRKKGVDLMADEMLLLERQTPEMSAADRQAVEKAMRRFLDKLLHTPTVQAKKLSGAGTPVSYPDALAALFQLPIGAARSVSETKPVSENNPARSTERKQS</sequence>
<dbReference type="Pfam" id="PF00745">
    <property type="entry name" value="GlutR_dimer"/>
    <property type="match status" value="1"/>
</dbReference>
<dbReference type="EMBL" id="JADKMY010000001">
    <property type="protein sequence ID" value="MBF4552791.1"/>
    <property type="molecule type" value="Genomic_DNA"/>
</dbReference>
<dbReference type="Gene3D" id="3.30.460.30">
    <property type="entry name" value="Glutamyl-tRNA reductase, N-terminal domain"/>
    <property type="match status" value="1"/>
</dbReference>
<evidence type="ECO:0000256" key="4">
    <source>
        <dbReference type="ARBA" id="ARBA00022857"/>
    </source>
</evidence>
<dbReference type="NCBIfam" id="NF000744">
    <property type="entry name" value="PRK00045.1-3"/>
    <property type="match status" value="1"/>
</dbReference>
<evidence type="ECO:0000256" key="8">
    <source>
        <dbReference type="HAMAP-Rule" id="MF_00087"/>
    </source>
</evidence>
<keyword evidence="5 8" id="KW-0560">Oxidoreductase</keyword>
<evidence type="ECO:0000313" key="14">
    <source>
        <dbReference type="EMBL" id="MBF4552791.1"/>
    </source>
</evidence>
<evidence type="ECO:0000259" key="12">
    <source>
        <dbReference type="Pfam" id="PF01488"/>
    </source>
</evidence>
<evidence type="ECO:0000313" key="15">
    <source>
        <dbReference type="Proteomes" id="UP000635902"/>
    </source>
</evidence>
<comment type="pathway">
    <text evidence="1 8 9">Porphyrin-containing compound metabolism; protoporphyrin-IX biosynthesis; 5-aminolevulinate from L-glutamyl-tRNA(Glu): step 1/2.</text>
</comment>
<feature type="domain" description="Tetrapyrrole biosynthesis glutamyl-tRNA reductase dimerisation" evidence="11">
    <location>
        <begin position="340"/>
        <end position="438"/>
    </location>
</feature>
<comment type="subunit">
    <text evidence="8">Homodimer.</text>
</comment>
<comment type="domain">
    <text evidence="8">Possesses an unusual extended V-shaped dimeric structure with each monomer consisting of three distinct domains arranged along a curved 'spinal' alpha-helix. The N-terminal catalytic domain specifically recognizes the glutamate moiety of the substrate. The second domain is the NADPH-binding domain, and the third C-terminal domain is responsible for dimerization.</text>
</comment>
<evidence type="ECO:0000256" key="10">
    <source>
        <dbReference type="SAM" id="MobiDB-lite"/>
    </source>
</evidence>
<dbReference type="InterPro" id="IPR036453">
    <property type="entry name" value="GluRdtase_dimer_dom_sf"/>
</dbReference>
<evidence type="ECO:0000256" key="3">
    <source>
        <dbReference type="ARBA" id="ARBA00012970"/>
    </source>
</evidence>
<dbReference type="Pfam" id="PF01488">
    <property type="entry name" value="Shikimate_DH"/>
    <property type="match status" value="1"/>
</dbReference>
<dbReference type="CDD" id="cd05213">
    <property type="entry name" value="NAD_bind_Glutamyl_tRNA_reduct"/>
    <property type="match status" value="1"/>
</dbReference>
<evidence type="ECO:0000256" key="7">
    <source>
        <dbReference type="ARBA" id="ARBA00047464"/>
    </source>
</evidence>
<feature type="region of interest" description="Disordered" evidence="10">
    <location>
        <begin position="446"/>
        <end position="466"/>
    </location>
</feature>
<feature type="binding site" evidence="8">
    <location>
        <position position="129"/>
    </location>
    <ligand>
        <name>substrate</name>
    </ligand>
</feature>
<feature type="domain" description="Quinate/shikimate 5-dehydrogenase/glutamyl-tRNA reductase" evidence="12">
    <location>
        <begin position="194"/>
        <end position="328"/>
    </location>
</feature>
<evidence type="ECO:0000256" key="9">
    <source>
        <dbReference type="RuleBase" id="RU000584"/>
    </source>
</evidence>
<dbReference type="GO" id="GO:0008883">
    <property type="term" value="F:glutamyl-tRNA reductase activity"/>
    <property type="evidence" value="ECO:0007669"/>
    <property type="project" value="UniProtKB-EC"/>
</dbReference>
<reference evidence="14 15" key="1">
    <citation type="submission" date="2020-10" db="EMBL/GenBank/DDBJ databases">
        <title>Novel species in genus Corynebacterium.</title>
        <authorList>
            <person name="Zhang G."/>
        </authorList>
    </citation>
    <scope>NUCLEOTIDE SEQUENCE [LARGE SCALE GENOMIC DNA]</scope>
    <source>
        <strain evidence="14 15">DSM 45110</strain>
    </source>
</reference>
<dbReference type="InterPro" id="IPR036343">
    <property type="entry name" value="GluRdtase_N_sf"/>
</dbReference>
<comment type="caution">
    <text evidence="14">The sequence shown here is derived from an EMBL/GenBank/DDBJ whole genome shotgun (WGS) entry which is preliminary data.</text>
</comment>
<feature type="binding site" evidence="8">
    <location>
        <position position="118"/>
    </location>
    <ligand>
        <name>substrate</name>
    </ligand>
</feature>
<dbReference type="Pfam" id="PF05201">
    <property type="entry name" value="GlutR_N"/>
    <property type="match status" value="1"/>
</dbReference>
<evidence type="ECO:0000256" key="6">
    <source>
        <dbReference type="ARBA" id="ARBA00023244"/>
    </source>
</evidence>
<feature type="binding site" evidence="8">
    <location>
        <begin position="58"/>
        <end position="61"/>
    </location>
    <ligand>
        <name>substrate</name>
    </ligand>
</feature>
<keyword evidence="15" id="KW-1185">Reference proteome</keyword>
<dbReference type="InterPro" id="IPR036291">
    <property type="entry name" value="NAD(P)-bd_dom_sf"/>
</dbReference>
<comment type="catalytic activity">
    <reaction evidence="7 8 9">
        <text>(S)-4-amino-5-oxopentanoate + tRNA(Glu) + NADP(+) = L-glutamyl-tRNA(Glu) + NADPH + H(+)</text>
        <dbReference type="Rhea" id="RHEA:12344"/>
        <dbReference type="Rhea" id="RHEA-COMP:9663"/>
        <dbReference type="Rhea" id="RHEA-COMP:9680"/>
        <dbReference type="ChEBI" id="CHEBI:15378"/>
        <dbReference type="ChEBI" id="CHEBI:57501"/>
        <dbReference type="ChEBI" id="CHEBI:57783"/>
        <dbReference type="ChEBI" id="CHEBI:58349"/>
        <dbReference type="ChEBI" id="CHEBI:78442"/>
        <dbReference type="ChEBI" id="CHEBI:78520"/>
        <dbReference type="EC" id="1.2.1.70"/>
    </reaction>
</comment>
<dbReference type="SUPFAM" id="SSF69742">
    <property type="entry name" value="Glutamyl tRNA-reductase catalytic, N-terminal domain"/>
    <property type="match status" value="1"/>
</dbReference>
<organism evidence="14 15">
    <name type="scientific">Corynebacterium suicordis DSM 45110</name>
    <dbReference type="NCBI Taxonomy" id="1121369"/>
    <lineage>
        <taxon>Bacteria</taxon>
        <taxon>Bacillati</taxon>
        <taxon>Actinomycetota</taxon>
        <taxon>Actinomycetes</taxon>
        <taxon>Mycobacteriales</taxon>
        <taxon>Corynebacteriaceae</taxon>
        <taxon>Corynebacterium</taxon>
    </lineage>
</organism>
<feature type="active site" description="Nucleophile" evidence="8">
    <location>
        <position position="59"/>
    </location>
</feature>
<dbReference type="PROSITE" id="PS00747">
    <property type="entry name" value="GLUTR"/>
    <property type="match status" value="1"/>
</dbReference>
<dbReference type="SUPFAM" id="SSF69075">
    <property type="entry name" value="Glutamyl tRNA-reductase dimerization domain"/>
    <property type="match status" value="1"/>
</dbReference>